<dbReference type="InterPro" id="IPR013611">
    <property type="entry name" value="Transp-assoc_OB_typ2"/>
</dbReference>
<evidence type="ECO:0000313" key="7">
    <source>
        <dbReference type="Proteomes" id="UP001196509"/>
    </source>
</evidence>
<organism evidence="6 7">
    <name type="scientific">Flavimaribacter sediminis</name>
    <dbReference type="NCBI Taxonomy" id="2865987"/>
    <lineage>
        <taxon>Bacteria</taxon>
        <taxon>Pseudomonadati</taxon>
        <taxon>Pseudomonadota</taxon>
        <taxon>Alphaproteobacteria</taxon>
        <taxon>Hyphomicrobiales</taxon>
        <taxon>Rhizobiaceae</taxon>
        <taxon>Flavimaribacter</taxon>
    </lineage>
</organism>
<dbReference type="InterPro" id="IPR050093">
    <property type="entry name" value="ABC_SmlMolc_Importer"/>
</dbReference>
<dbReference type="SUPFAM" id="SSF52540">
    <property type="entry name" value="P-loop containing nucleoside triphosphate hydrolases"/>
    <property type="match status" value="1"/>
</dbReference>
<evidence type="ECO:0000256" key="1">
    <source>
        <dbReference type="ARBA" id="ARBA00005417"/>
    </source>
</evidence>
<keyword evidence="4 6" id="KW-0067">ATP-binding</keyword>
<dbReference type="SMART" id="SM00382">
    <property type="entry name" value="AAA"/>
    <property type="match status" value="1"/>
</dbReference>
<dbReference type="Proteomes" id="UP001196509">
    <property type="component" value="Unassembled WGS sequence"/>
</dbReference>
<keyword evidence="2" id="KW-0813">Transport</keyword>
<dbReference type="RefSeq" id="WP_220231445.1">
    <property type="nucleotide sequence ID" value="NZ_JAICBX010000008.1"/>
</dbReference>
<comment type="caution">
    <text evidence="6">The sequence shown here is derived from an EMBL/GenBank/DDBJ whole genome shotgun (WGS) entry which is preliminary data.</text>
</comment>
<dbReference type="InterPro" id="IPR017871">
    <property type="entry name" value="ABC_transporter-like_CS"/>
</dbReference>
<dbReference type="EMBL" id="JAICBX010000008">
    <property type="protein sequence ID" value="MBW8640709.1"/>
    <property type="molecule type" value="Genomic_DNA"/>
</dbReference>
<proteinExistence type="inferred from homology"/>
<keyword evidence="7" id="KW-1185">Reference proteome</keyword>
<dbReference type="InterPro" id="IPR008995">
    <property type="entry name" value="Mo/tungstate-bd_C_term_dom"/>
</dbReference>
<dbReference type="PANTHER" id="PTHR42781:SF4">
    <property type="entry name" value="SPERMIDINE_PUTRESCINE IMPORT ATP-BINDING PROTEIN POTA"/>
    <property type="match status" value="1"/>
</dbReference>
<protein>
    <submittedName>
        <fullName evidence="6">ABC transporter ATP-binding protein</fullName>
    </submittedName>
</protein>
<comment type="similarity">
    <text evidence="1">Belongs to the ABC transporter superfamily.</text>
</comment>
<feature type="domain" description="ABC transporter" evidence="5">
    <location>
        <begin position="10"/>
        <end position="240"/>
    </location>
</feature>
<dbReference type="GO" id="GO:0022857">
    <property type="term" value="F:transmembrane transporter activity"/>
    <property type="evidence" value="ECO:0007669"/>
    <property type="project" value="InterPro"/>
</dbReference>
<accession>A0AAE2ZRK1</accession>
<dbReference type="GO" id="GO:0005524">
    <property type="term" value="F:ATP binding"/>
    <property type="evidence" value="ECO:0007669"/>
    <property type="project" value="UniProtKB-KW"/>
</dbReference>
<keyword evidence="3" id="KW-0547">Nucleotide-binding</keyword>
<dbReference type="PANTHER" id="PTHR42781">
    <property type="entry name" value="SPERMIDINE/PUTRESCINE IMPORT ATP-BINDING PROTEIN POTA"/>
    <property type="match status" value="1"/>
</dbReference>
<evidence type="ECO:0000256" key="2">
    <source>
        <dbReference type="ARBA" id="ARBA00022448"/>
    </source>
</evidence>
<name>A0AAE2ZRK1_9HYPH</name>
<dbReference type="Pfam" id="PF08402">
    <property type="entry name" value="TOBE_2"/>
    <property type="match status" value="1"/>
</dbReference>
<reference evidence="6" key="1">
    <citation type="submission" date="2021-08" db="EMBL/GenBank/DDBJ databases">
        <title>Hoeflea bacterium WL0058 sp. nov., isolated from the sediment.</title>
        <authorList>
            <person name="Wang L."/>
            <person name="Zhang D."/>
        </authorList>
    </citation>
    <scope>NUCLEOTIDE SEQUENCE</scope>
    <source>
        <strain evidence="6">WL0058</strain>
    </source>
</reference>
<dbReference type="PROSITE" id="PS50893">
    <property type="entry name" value="ABC_TRANSPORTER_2"/>
    <property type="match status" value="1"/>
</dbReference>
<dbReference type="GO" id="GO:0015697">
    <property type="term" value="P:quaternary ammonium group transport"/>
    <property type="evidence" value="ECO:0007669"/>
    <property type="project" value="UniProtKB-ARBA"/>
</dbReference>
<dbReference type="FunFam" id="3.40.50.300:FF:000425">
    <property type="entry name" value="Probable ABC transporter, ATP-binding subunit"/>
    <property type="match status" value="1"/>
</dbReference>
<dbReference type="Gene3D" id="3.40.50.300">
    <property type="entry name" value="P-loop containing nucleotide triphosphate hydrolases"/>
    <property type="match status" value="1"/>
</dbReference>
<dbReference type="InterPro" id="IPR003439">
    <property type="entry name" value="ABC_transporter-like_ATP-bd"/>
</dbReference>
<dbReference type="Pfam" id="PF00005">
    <property type="entry name" value="ABC_tran"/>
    <property type="match status" value="1"/>
</dbReference>
<evidence type="ECO:0000256" key="3">
    <source>
        <dbReference type="ARBA" id="ARBA00022741"/>
    </source>
</evidence>
<dbReference type="AlphaFoldDB" id="A0AAE2ZRK1"/>
<gene>
    <name evidence="6" type="ORF">K1W69_26195</name>
</gene>
<dbReference type="InterPro" id="IPR003593">
    <property type="entry name" value="AAA+_ATPase"/>
</dbReference>
<dbReference type="GO" id="GO:0043190">
    <property type="term" value="C:ATP-binding cassette (ABC) transporter complex"/>
    <property type="evidence" value="ECO:0007669"/>
    <property type="project" value="InterPro"/>
</dbReference>
<dbReference type="PROSITE" id="PS00211">
    <property type="entry name" value="ABC_TRANSPORTER_1"/>
    <property type="match status" value="1"/>
</dbReference>
<evidence type="ECO:0000313" key="6">
    <source>
        <dbReference type="EMBL" id="MBW8640709.1"/>
    </source>
</evidence>
<evidence type="ECO:0000256" key="4">
    <source>
        <dbReference type="ARBA" id="ARBA00022840"/>
    </source>
</evidence>
<evidence type="ECO:0000259" key="5">
    <source>
        <dbReference type="PROSITE" id="PS50893"/>
    </source>
</evidence>
<dbReference type="SUPFAM" id="SSF50331">
    <property type="entry name" value="MOP-like"/>
    <property type="match status" value="1"/>
</dbReference>
<sequence>MKAGHFAKSIRLENVRKSYGSQIVLDDLNLHVEPGEFVSMLGPSGSGKTTVLNLVAGFDDPDAGSVLLDGGNMTGIAPEHRNIGVVFQNYSLFPHMSVAENIEFPLRMRGVSKAERREAVGKALSLVALDGFGDRKPEQLSGGQQQRVAIARAVVFNPDVLLMDEPLGALDRRLRGDLQLEIKTLHEELGVTIIYVTHDQEEALSMSDRVVVFNKGRVEQEGKPREVYRRPATLFVADFLGDSLSISAMASGDSVTLRELNTEVASSGHGLQGPVRLLWRSDQVSLAGANDPGDRILTMPATVETVAYAGTITRMRVKTSTGDIGVIEAAEDSEFAAGDAIVLALDLDKASLLPADEDNR</sequence>
<dbReference type="InterPro" id="IPR027417">
    <property type="entry name" value="P-loop_NTPase"/>
</dbReference>
<dbReference type="GO" id="GO:0016887">
    <property type="term" value="F:ATP hydrolysis activity"/>
    <property type="evidence" value="ECO:0007669"/>
    <property type="project" value="InterPro"/>
</dbReference>